<proteinExistence type="predicted"/>
<dbReference type="GO" id="GO:0008982">
    <property type="term" value="F:protein-N(PI)-phosphohistidine-sugar phosphotransferase activity"/>
    <property type="evidence" value="ECO:0007669"/>
    <property type="project" value="InterPro"/>
</dbReference>
<evidence type="ECO:0000256" key="4">
    <source>
        <dbReference type="ARBA" id="ARBA00022597"/>
    </source>
</evidence>
<dbReference type="SUPFAM" id="SSF141868">
    <property type="entry name" value="EAL domain-like"/>
    <property type="match status" value="1"/>
</dbReference>
<name>A0A4Q7INE1_9GAMM</name>
<feature type="transmembrane region" description="Helical" evidence="8">
    <location>
        <begin position="93"/>
        <end position="113"/>
    </location>
</feature>
<dbReference type="GO" id="GO:0005886">
    <property type="term" value="C:plasma membrane"/>
    <property type="evidence" value="ECO:0007669"/>
    <property type="project" value="UniProtKB-SubCell"/>
</dbReference>
<evidence type="ECO:0000256" key="2">
    <source>
        <dbReference type="ARBA" id="ARBA00022448"/>
    </source>
</evidence>
<dbReference type="PROSITE" id="PS51105">
    <property type="entry name" value="PTS_EIIC_TYPE_3"/>
    <property type="match status" value="1"/>
</dbReference>
<dbReference type="Pfam" id="PF00563">
    <property type="entry name" value="EAL"/>
    <property type="match status" value="1"/>
</dbReference>
<evidence type="ECO:0000256" key="3">
    <source>
        <dbReference type="ARBA" id="ARBA00022475"/>
    </source>
</evidence>
<dbReference type="RefSeq" id="WP_130255812.1">
    <property type="nucleotide sequence ID" value="NZ_PPSX01000041.1"/>
</dbReference>
<gene>
    <name evidence="11" type="ORF">C1E23_12085</name>
</gene>
<keyword evidence="3" id="KW-1003">Cell membrane</keyword>
<dbReference type="EMBL" id="PPSX01000041">
    <property type="protein sequence ID" value="RZQ52906.1"/>
    <property type="molecule type" value="Genomic_DNA"/>
</dbReference>
<dbReference type="CDD" id="cd01948">
    <property type="entry name" value="EAL"/>
    <property type="match status" value="1"/>
</dbReference>
<keyword evidence="4" id="KW-0762">Sugar transport</keyword>
<comment type="subcellular location">
    <subcellularLocation>
        <location evidence="1">Cell membrane</location>
        <topology evidence="1">Multi-pass membrane protein</topology>
    </subcellularLocation>
</comment>
<feature type="transmembrane region" description="Helical" evidence="8">
    <location>
        <begin position="165"/>
        <end position="185"/>
    </location>
</feature>
<evidence type="ECO:0000313" key="11">
    <source>
        <dbReference type="EMBL" id="RZQ52906.1"/>
    </source>
</evidence>
<keyword evidence="7 8" id="KW-0472">Membrane</keyword>
<feature type="transmembrane region" description="Helical" evidence="8">
    <location>
        <begin position="363"/>
        <end position="381"/>
    </location>
</feature>
<keyword evidence="5 8" id="KW-0812">Transmembrane</keyword>
<feature type="transmembrane region" description="Helical" evidence="8">
    <location>
        <begin position="256"/>
        <end position="275"/>
    </location>
</feature>
<feature type="transmembrane region" description="Helical" evidence="8">
    <location>
        <begin position="125"/>
        <end position="144"/>
    </location>
</feature>
<evidence type="ECO:0000313" key="12">
    <source>
        <dbReference type="Proteomes" id="UP000291338"/>
    </source>
</evidence>
<dbReference type="PANTHER" id="PTHR33121">
    <property type="entry name" value="CYCLIC DI-GMP PHOSPHODIESTERASE PDEF"/>
    <property type="match status" value="1"/>
</dbReference>
<dbReference type="Pfam" id="PF02378">
    <property type="entry name" value="PTS_EIIC"/>
    <property type="match status" value="1"/>
</dbReference>
<evidence type="ECO:0000256" key="5">
    <source>
        <dbReference type="ARBA" id="ARBA00022692"/>
    </source>
</evidence>
<dbReference type="InterPro" id="IPR035919">
    <property type="entry name" value="EAL_sf"/>
</dbReference>
<dbReference type="Proteomes" id="UP000291338">
    <property type="component" value="Unassembled WGS sequence"/>
</dbReference>
<dbReference type="Gene3D" id="3.20.20.450">
    <property type="entry name" value="EAL domain"/>
    <property type="match status" value="1"/>
</dbReference>
<evidence type="ECO:0000256" key="1">
    <source>
        <dbReference type="ARBA" id="ARBA00004651"/>
    </source>
</evidence>
<accession>A0A4Q7INE1</accession>
<evidence type="ECO:0000256" key="6">
    <source>
        <dbReference type="ARBA" id="ARBA00022989"/>
    </source>
</evidence>
<sequence>MTFISIKHSFKAALHSRLLLSLREAFIALIPYFVSSALAILLLNSAIKLNVVTPSDDLYKVVLDGAFLVLVLFPVIVAISIGFCISKNYGQSGIVGAMLALLCFSLHGQYILFHGDVFQLNPTGSTPYAVIVPCLSSLILKFFVKAQPNFDKYFHHVSNFLGEKLLIILPFTLTFFSFYFFMPFLNGIGNSLAALITPDISTTSIAALTFQRMVITHGFWFFGIHGDNTFSMMFDADYLLQPIIQNLPAKTFYDTFVLIGGTGCFTGLIIAAMFLKTGSHEKNIAKLSIPLTAFNFCEIILFALPIFLNPIMLVPFILAPMINFFISYFFIAEGYVVVSNVTVSWITPTLINGYLVSDGFSGVALQLLLLLLNALLYFPFLRWHSQQVNFDKAISKLSDQLNISEQLRNKGEAGFIAHQHDIDESNKALKKALTDISEGQLKLFYQPQVCQLTNSICGFEALLRLKQKSGKLVGPYFLDTLVKYDETEIIDNWVIEQAKRDLEYFKHKNIKPIISINVDPKVMSNDEVIAHICECFKGFPNQLKIEIVESSYLLDKNKVLNNIEKLKASNIQTVIDDFGTGYSSLSMLSDLPLDFIKLDKSLLDRAENEKGKVFYQHIVELLHKMDKTLVAEGVENDMQLKFINQLGIAVVQGWVYQKAIPKHEIADYLNKFRNKIGS</sequence>
<reference evidence="11 12" key="1">
    <citation type="submission" date="2018-01" db="EMBL/GenBank/DDBJ databases">
        <title>Co-occurrence of chitin degradation, pigmentation and bioactivity in marine Pseudoalteromonas.</title>
        <authorList>
            <person name="Paulsen S."/>
            <person name="Gram L."/>
            <person name="Machado H."/>
        </authorList>
    </citation>
    <scope>NUCLEOTIDE SEQUENCE [LARGE SCALE GENOMIC DNA]</scope>
    <source>
        <strain evidence="11 12">S3898</strain>
    </source>
</reference>
<dbReference type="InterPro" id="IPR001633">
    <property type="entry name" value="EAL_dom"/>
</dbReference>
<feature type="domain" description="EAL" evidence="9">
    <location>
        <begin position="422"/>
        <end position="673"/>
    </location>
</feature>
<keyword evidence="6 8" id="KW-1133">Transmembrane helix</keyword>
<keyword evidence="2" id="KW-0813">Transport</keyword>
<evidence type="ECO:0000256" key="8">
    <source>
        <dbReference type="SAM" id="Phobius"/>
    </source>
</evidence>
<dbReference type="InterPro" id="IPR003352">
    <property type="entry name" value="PTS_EIIC"/>
</dbReference>
<evidence type="ECO:0000256" key="7">
    <source>
        <dbReference type="ARBA" id="ARBA00023136"/>
    </source>
</evidence>
<feature type="transmembrane region" description="Helical" evidence="8">
    <location>
        <begin position="67"/>
        <end position="86"/>
    </location>
</feature>
<organism evidence="11 12">
    <name type="scientific">Pseudoalteromonas phenolica</name>
    <dbReference type="NCBI Taxonomy" id="161398"/>
    <lineage>
        <taxon>Bacteria</taxon>
        <taxon>Pseudomonadati</taxon>
        <taxon>Pseudomonadota</taxon>
        <taxon>Gammaproteobacteria</taxon>
        <taxon>Alteromonadales</taxon>
        <taxon>Pseudoalteromonadaceae</taxon>
        <taxon>Pseudoalteromonas</taxon>
    </lineage>
</organism>
<evidence type="ECO:0008006" key="13">
    <source>
        <dbReference type="Google" id="ProtNLM"/>
    </source>
</evidence>
<dbReference type="InterPro" id="IPR004501">
    <property type="entry name" value="PTS_EIIC_3"/>
</dbReference>
<feature type="domain" description="PTS EIIC type-3" evidence="10">
    <location>
        <begin position="1"/>
        <end position="380"/>
    </location>
</feature>
<dbReference type="AlphaFoldDB" id="A0A4Q7INE1"/>
<feature type="transmembrane region" description="Helical" evidence="8">
    <location>
        <begin position="25"/>
        <end position="47"/>
    </location>
</feature>
<comment type="caution">
    <text evidence="11">The sequence shown here is derived from an EMBL/GenBank/DDBJ whole genome shotgun (WGS) entry which is preliminary data.</text>
</comment>
<dbReference type="GO" id="GO:0009401">
    <property type="term" value="P:phosphoenolpyruvate-dependent sugar phosphotransferase system"/>
    <property type="evidence" value="ECO:0007669"/>
    <property type="project" value="InterPro"/>
</dbReference>
<evidence type="ECO:0000259" key="10">
    <source>
        <dbReference type="PROSITE" id="PS51105"/>
    </source>
</evidence>
<dbReference type="SMART" id="SM00052">
    <property type="entry name" value="EAL"/>
    <property type="match status" value="1"/>
</dbReference>
<evidence type="ECO:0000259" key="9">
    <source>
        <dbReference type="PROSITE" id="PS50883"/>
    </source>
</evidence>
<dbReference type="PANTHER" id="PTHR33121:SF70">
    <property type="entry name" value="SIGNALING PROTEIN YKOW"/>
    <property type="match status" value="1"/>
</dbReference>
<dbReference type="GO" id="GO:0071111">
    <property type="term" value="F:cyclic-guanylate-specific phosphodiesterase activity"/>
    <property type="evidence" value="ECO:0007669"/>
    <property type="project" value="InterPro"/>
</dbReference>
<dbReference type="PROSITE" id="PS50883">
    <property type="entry name" value="EAL"/>
    <property type="match status" value="1"/>
</dbReference>
<protein>
    <recommendedName>
        <fullName evidence="13">Diguanylate phosphodiesterase</fullName>
    </recommendedName>
</protein>
<dbReference type="InterPro" id="IPR050706">
    <property type="entry name" value="Cyclic-di-GMP_PDE-like"/>
</dbReference>